<dbReference type="PROSITE" id="PS51257">
    <property type="entry name" value="PROKAR_LIPOPROTEIN"/>
    <property type="match status" value="1"/>
</dbReference>
<keyword evidence="1 2" id="KW-0732">Signal</keyword>
<proteinExistence type="predicted"/>
<evidence type="ECO:0000313" key="4">
    <source>
        <dbReference type="EMBL" id="MFC4292653.1"/>
    </source>
</evidence>
<evidence type="ECO:0000259" key="3">
    <source>
        <dbReference type="Pfam" id="PF12849"/>
    </source>
</evidence>
<dbReference type="Gene3D" id="3.40.190.10">
    <property type="entry name" value="Periplasmic binding protein-like II"/>
    <property type="match status" value="2"/>
</dbReference>
<reference evidence="5" key="1">
    <citation type="journal article" date="2019" name="Int. J. Syst. Evol. Microbiol.">
        <title>The Global Catalogue of Microorganisms (GCM) 10K type strain sequencing project: providing services to taxonomists for standard genome sequencing and annotation.</title>
        <authorList>
            <consortium name="The Broad Institute Genomics Platform"/>
            <consortium name="The Broad Institute Genome Sequencing Center for Infectious Disease"/>
            <person name="Wu L."/>
            <person name="Ma J."/>
        </authorList>
    </citation>
    <scope>NUCLEOTIDE SEQUENCE [LARGE SCALE GENOMIC DNA]</scope>
    <source>
        <strain evidence="5">CECT 8531</strain>
    </source>
</reference>
<feature type="chain" id="PRO_5045102118" evidence="2">
    <location>
        <begin position="17"/>
        <end position="349"/>
    </location>
</feature>
<feature type="signal peptide" evidence="2">
    <location>
        <begin position="1"/>
        <end position="16"/>
    </location>
</feature>
<dbReference type="RefSeq" id="WP_381423520.1">
    <property type="nucleotide sequence ID" value="NZ_JBHSDH010000013.1"/>
</dbReference>
<feature type="domain" description="PBP" evidence="3">
    <location>
        <begin position="26"/>
        <end position="309"/>
    </location>
</feature>
<dbReference type="EMBL" id="JBHSDH010000013">
    <property type="protein sequence ID" value="MFC4292653.1"/>
    <property type="molecule type" value="Genomic_DNA"/>
</dbReference>
<evidence type="ECO:0000256" key="1">
    <source>
        <dbReference type="ARBA" id="ARBA00022729"/>
    </source>
</evidence>
<comment type="caution">
    <text evidence="4">The sequence shown here is derived from an EMBL/GenBank/DDBJ whole genome shotgun (WGS) entry which is preliminary data.</text>
</comment>
<gene>
    <name evidence="4" type="ORF">ACFOWX_09540</name>
</gene>
<dbReference type="Proteomes" id="UP001595887">
    <property type="component" value="Unassembled WGS sequence"/>
</dbReference>
<protein>
    <submittedName>
        <fullName evidence="4">Substrate-binding domain-containing protein</fullName>
    </submittedName>
</protein>
<dbReference type="InterPro" id="IPR050811">
    <property type="entry name" value="Phosphate_ABC_transporter"/>
</dbReference>
<accession>A0ABV8RGZ4</accession>
<sequence>MLKKLSLIAISTLALAACNDQASSGGSAGARQEIRIVGSSTVFPFSKAVAEAFQKADPSRKNPVVESTGTGGGIEAFCAGVGAQTPDIANASRRMKKSEFETCTKNGVTDIVEIQVGIDGIAIAESVKGPEMKLTAVDVYKALAANPFGKPNTSKNWSDVNPSLPNLPIAVFGPPKTSGTRDAFAELILEAGCKTDAPTKALKDTDKDKYEAICHDIRTDGMYKEQGENDNLIVQKLAANPNMLGVFGYSYMEENAATVRGIAIDGVTPTFDAIADGSYPGARPLFIYVKKAHVDKIPGIKEFLAEFVSAGVKGSYLAKLGLIAAPDDVRKAATDAATNLTTLDGSKLK</sequence>
<dbReference type="Pfam" id="PF12849">
    <property type="entry name" value="PBP_like_2"/>
    <property type="match status" value="1"/>
</dbReference>
<dbReference type="PANTHER" id="PTHR30570">
    <property type="entry name" value="PERIPLASMIC PHOSPHATE BINDING COMPONENT OF PHOSPHATE ABC TRANSPORTER"/>
    <property type="match status" value="1"/>
</dbReference>
<evidence type="ECO:0000313" key="5">
    <source>
        <dbReference type="Proteomes" id="UP001595887"/>
    </source>
</evidence>
<dbReference type="SUPFAM" id="SSF53850">
    <property type="entry name" value="Periplasmic binding protein-like II"/>
    <property type="match status" value="1"/>
</dbReference>
<organism evidence="4 5">
    <name type="scientific">Sphingorhabdus arenilitoris</name>
    <dbReference type="NCBI Taxonomy" id="1490041"/>
    <lineage>
        <taxon>Bacteria</taxon>
        <taxon>Pseudomonadati</taxon>
        <taxon>Pseudomonadota</taxon>
        <taxon>Alphaproteobacteria</taxon>
        <taxon>Sphingomonadales</taxon>
        <taxon>Sphingomonadaceae</taxon>
        <taxon>Sphingorhabdus</taxon>
    </lineage>
</organism>
<name>A0ABV8RGZ4_9SPHN</name>
<keyword evidence="5" id="KW-1185">Reference proteome</keyword>
<dbReference type="PANTHER" id="PTHR30570:SF1">
    <property type="entry name" value="PHOSPHATE-BINDING PROTEIN PSTS"/>
    <property type="match status" value="1"/>
</dbReference>
<evidence type="ECO:0000256" key="2">
    <source>
        <dbReference type="SAM" id="SignalP"/>
    </source>
</evidence>
<dbReference type="InterPro" id="IPR024370">
    <property type="entry name" value="PBP_domain"/>
</dbReference>